<dbReference type="InterPro" id="IPR050157">
    <property type="entry name" value="PSI_iron-sulfur_center"/>
</dbReference>
<evidence type="ECO:0000256" key="4">
    <source>
        <dbReference type="ARBA" id="ARBA00022448"/>
    </source>
</evidence>
<accession>A0AAE3DIH0</accession>
<dbReference type="GO" id="GO:0051539">
    <property type="term" value="F:4 iron, 4 sulfur cluster binding"/>
    <property type="evidence" value="ECO:0007669"/>
    <property type="project" value="UniProtKB-UniRule"/>
</dbReference>
<dbReference type="PROSITE" id="PS00198">
    <property type="entry name" value="4FE4S_FER_1"/>
    <property type="match status" value="2"/>
</dbReference>
<comment type="caution">
    <text evidence="13">The sequence shown here is derived from an EMBL/GenBank/DDBJ whole genome shotgun (WGS) entry which is preliminary data.</text>
</comment>
<keyword evidence="8 11" id="KW-0249">Electron transport</keyword>
<evidence type="ECO:0000256" key="11">
    <source>
        <dbReference type="RuleBase" id="RU365098"/>
    </source>
</evidence>
<keyword evidence="4 11" id="KW-0813">Transport</keyword>
<dbReference type="EMBL" id="JAJEQC010000006">
    <property type="protein sequence ID" value="MCC2136789.1"/>
    <property type="molecule type" value="Genomic_DNA"/>
</dbReference>
<keyword evidence="9 11" id="KW-0408">Iron</keyword>
<keyword evidence="10 11" id="KW-0411">Iron-sulfur</keyword>
<dbReference type="GO" id="GO:0005737">
    <property type="term" value="C:cytoplasm"/>
    <property type="evidence" value="ECO:0007669"/>
    <property type="project" value="TreeGrafter"/>
</dbReference>
<dbReference type="InterPro" id="IPR017896">
    <property type="entry name" value="4Fe4S_Fe-S-bd"/>
</dbReference>
<dbReference type="RefSeq" id="WP_176820997.1">
    <property type="nucleotide sequence ID" value="NZ_JAJEQC010000006.1"/>
</dbReference>
<evidence type="ECO:0000256" key="1">
    <source>
        <dbReference type="ARBA" id="ARBA00001966"/>
    </source>
</evidence>
<keyword evidence="14" id="KW-1185">Reference proteome</keyword>
<dbReference type="PROSITE" id="PS51379">
    <property type="entry name" value="4FE4S_FER_2"/>
    <property type="match status" value="2"/>
</dbReference>
<dbReference type="PANTHER" id="PTHR24960:SF79">
    <property type="entry name" value="PHOTOSYSTEM I IRON-SULFUR CENTER"/>
    <property type="match status" value="1"/>
</dbReference>
<evidence type="ECO:0000256" key="5">
    <source>
        <dbReference type="ARBA" id="ARBA00022485"/>
    </source>
</evidence>
<dbReference type="PANTHER" id="PTHR24960">
    <property type="entry name" value="PHOTOSYSTEM I IRON-SULFUR CENTER-RELATED"/>
    <property type="match status" value="1"/>
</dbReference>
<dbReference type="SUPFAM" id="SSF54862">
    <property type="entry name" value="4Fe-4S ferredoxins"/>
    <property type="match status" value="1"/>
</dbReference>
<evidence type="ECO:0000313" key="13">
    <source>
        <dbReference type="EMBL" id="MCC2136789.1"/>
    </source>
</evidence>
<keyword evidence="5 11" id="KW-0004">4Fe-4S</keyword>
<organism evidence="13 14">
    <name type="scientific">Hominenteromicrobium mulieris</name>
    <dbReference type="NCBI Taxonomy" id="2885357"/>
    <lineage>
        <taxon>Bacteria</taxon>
        <taxon>Bacillati</taxon>
        <taxon>Bacillota</taxon>
        <taxon>Clostridia</taxon>
        <taxon>Eubacteriales</taxon>
        <taxon>Oscillospiraceae</taxon>
        <taxon>Hominenteromicrobium</taxon>
    </lineage>
</organism>
<dbReference type="PRINTS" id="PR00354">
    <property type="entry name" value="7FE8SFRDOXIN"/>
</dbReference>
<protein>
    <recommendedName>
        <fullName evidence="3 11">Ferredoxin</fullName>
    </recommendedName>
</protein>
<evidence type="ECO:0000256" key="8">
    <source>
        <dbReference type="ARBA" id="ARBA00022982"/>
    </source>
</evidence>
<evidence type="ECO:0000256" key="3">
    <source>
        <dbReference type="ARBA" id="ARBA00013529"/>
    </source>
</evidence>
<evidence type="ECO:0000256" key="7">
    <source>
        <dbReference type="ARBA" id="ARBA00022737"/>
    </source>
</evidence>
<name>A0AAE3DIH0_9FIRM</name>
<keyword evidence="6 11" id="KW-0479">Metal-binding</keyword>
<gene>
    <name evidence="13" type="ORF">LKD31_07140</name>
</gene>
<dbReference type="FunFam" id="3.30.70.20:FF:000045">
    <property type="entry name" value="Ferredoxin, 4Fe-4S"/>
    <property type="match status" value="1"/>
</dbReference>
<evidence type="ECO:0000259" key="12">
    <source>
        <dbReference type="PROSITE" id="PS51379"/>
    </source>
</evidence>
<feature type="domain" description="4Fe-4S ferredoxin-type" evidence="12">
    <location>
        <begin position="29"/>
        <end position="56"/>
    </location>
</feature>
<reference evidence="13" key="1">
    <citation type="submission" date="2021-10" db="EMBL/GenBank/DDBJ databases">
        <title>Anaerobic single-cell dispensing facilitates the cultivation of human gut bacteria.</title>
        <authorList>
            <person name="Afrizal A."/>
        </authorList>
    </citation>
    <scope>NUCLEOTIDE SEQUENCE</scope>
    <source>
        <strain evidence="13">CLA-AA-H250</strain>
    </source>
</reference>
<comment type="cofactor">
    <cofactor evidence="1 11">
        <name>[4Fe-4S] cluster</name>
        <dbReference type="ChEBI" id="CHEBI:49883"/>
    </cofactor>
</comment>
<feature type="domain" description="4Fe-4S ferredoxin-type" evidence="12">
    <location>
        <begin position="1"/>
        <end position="28"/>
    </location>
</feature>
<evidence type="ECO:0000256" key="6">
    <source>
        <dbReference type="ARBA" id="ARBA00022723"/>
    </source>
</evidence>
<dbReference type="InterPro" id="IPR017900">
    <property type="entry name" value="4Fe4S_Fe_S_CS"/>
</dbReference>
<keyword evidence="7" id="KW-0677">Repeat</keyword>
<dbReference type="Proteomes" id="UP001199424">
    <property type="component" value="Unassembled WGS sequence"/>
</dbReference>
<dbReference type="Pfam" id="PF12838">
    <property type="entry name" value="Fer4_7"/>
    <property type="match status" value="1"/>
</dbReference>
<dbReference type="AlphaFoldDB" id="A0AAE3DIH0"/>
<evidence type="ECO:0000256" key="2">
    <source>
        <dbReference type="ARBA" id="ARBA00003532"/>
    </source>
</evidence>
<evidence type="ECO:0000256" key="9">
    <source>
        <dbReference type="ARBA" id="ARBA00023004"/>
    </source>
</evidence>
<sequence>MAYKITDACIACGACADACPVSAISEGDGKYEIDADTCIECGACADTCPVSAPEQA</sequence>
<dbReference type="GO" id="GO:0009055">
    <property type="term" value="F:electron transfer activity"/>
    <property type="evidence" value="ECO:0007669"/>
    <property type="project" value="UniProtKB-UniRule"/>
</dbReference>
<comment type="function">
    <text evidence="2 11">Ferredoxins are iron-sulfur proteins that transfer electrons in a wide variety of metabolic reactions.</text>
</comment>
<evidence type="ECO:0000313" key="14">
    <source>
        <dbReference type="Proteomes" id="UP001199424"/>
    </source>
</evidence>
<proteinExistence type="predicted"/>
<evidence type="ECO:0000256" key="10">
    <source>
        <dbReference type="ARBA" id="ARBA00023014"/>
    </source>
</evidence>
<dbReference type="GO" id="GO:0046872">
    <property type="term" value="F:metal ion binding"/>
    <property type="evidence" value="ECO:0007669"/>
    <property type="project" value="UniProtKB-UniRule"/>
</dbReference>
<dbReference type="InterPro" id="IPR000813">
    <property type="entry name" value="7Fe_ferredoxin"/>
</dbReference>
<dbReference type="Gene3D" id="3.30.70.20">
    <property type="match status" value="1"/>
</dbReference>